<gene>
    <name evidence="1" type="ORF">CDAR_261711</name>
</gene>
<dbReference type="AlphaFoldDB" id="A0AAV4V1I1"/>
<dbReference type="Proteomes" id="UP001054837">
    <property type="component" value="Unassembled WGS sequence"/>
</dbReference>
<keyword evidence="2" id="KW-1185">Reference proteome</keyword>
<proteinExistence type="predicted"/>
<name>A0AAV4V1I1_9ARAC</name>
<comment type="caution">
    <text evidence="1">The sequence shown here is derived from an EMBL/GenBank/DDBJ whole genome shotgun (WGS) entry which is preliminary data.</text>
</comment>
<evidence type="ECO:0000313" key="2">
    <source>
        <dbReference type="Proteomes" id="UP001054837"/>
    </source>
</evidence>
<dbReference type="EMBL" id="BPLQ01012237">
    <property type="protein sequence ID" value="GIY63863.1"/>
    <property type="molecule type" value="Genomic_DNA"/>
</dbReference>
<organism evidence="1 2">
    <name type="scientific">Caerostris darwini</name>
    <dbReference type="NCBI Taxonomy" id="1538125"/>
    <lineage>
        <taxon>Eukaryota</taxon>
        <taxon>Metazoa</taxon>
        <taxon>Ecdysozoa</taxon>
        <taxon>Arthropoda</taxon>
        <taxon>Chelicerata</taxon>
        <taxon>Arachnida</taxon>
        <taxon>Araneae</taxon>
        <taxon>Araneomorphae</taxon>
        <taxon>Entelegynae</taxon>
        <taxon>Araneoidea</taxon>
        <taxon>Araneidae</taxon>
        <taxon>Caerostris</taxon>
    </lineage>
</organism>
<sequence>MDEQNVSEKPIESVADKLLKLEICDKTEENEENNFCLNENDEKDLCDTQVTDKNDEKYEKELDDIDCELCYSNKSRTDLFENITGHDVEIQCTNASNDALNK</sequence>
<protein>
    <submittedName>
        <fullName evidence="1">Uncharacterized protein</fullName>
    </submittedName>
</protein>
<reference evidence="1 2" key="1">
    <citation type="submission" date="2021-06" db="EMBL/GenBank/DDBJ databases">
        <title>Caerostris darwini draft genome.</title>
        <authorList>
            <person name="Kono N."/>
            <person name="Arakawa K."/>
        </authorList>
    </citation>
    <scope>NUCLEOTIDE SEQUENCE [LARGE SCALE GENOMIC DNA]</scope>
</reference>
<evidence type="ECO:0000313" key="1">
    <source>
        <dbReference type="EMBL" id="GIY63863.1"/>
    </source>
</evidence>
<accession>A0AAV4V1I1</accession>